<proteinExistence type="predicted"/>
<organism evidence="1">
    <name type="scientific">Chlamydomonas euryale</name>
    <dbReference type="NCBI Taxonomy" id="1486919"/>
    <lineage>
        <taxon>Eukaryota</taxon>
        <taxon>Viridiplantae</taxon>
        <taxon>Chlorophyta</taxon>
        <taxon>core chlorophytes</taxon>
        <taxon>Chlorophyceae</taxon>
        <taxon>CS clade</taxon>
        <taxon>Chlamydomonadales</taxon>
        <taxon>Chlamydomonadaceae</taxon>
        <taxon>Chlamydomonas</taxon>
    </lineage>
</organism>
<evidence type="ECO:0000313" key="1">
    <source>
        <dbReference type="EMBL" id="CAD8285780.1"/>
    </source>
</evidence>
<gene>
    <name evidence="1" type="ORF">CEUR00632_LOCUS5818</name>
</gene>
<sequence>MVGRRQQASDGGAADPLHDVDYIWENRRSYACFGWHRPMVTPRWSDRHGNEVPKSEGRPSTRAYREVLNAKELPEHVDQSVQDWTIWIDDKTDEAGWQYGGVRFWELIDLRLAMRSTPRRLDFIKRRR</sequence>
<reference evidence="1" key="1">
    <citation type="submission" date="2021-01" db="EMBL/GenBank/DDBJ databases">
        <authorList>
            <person name="Corre E."/>
            <person name="Pelletier E."/>
            <person name="Niang G."/>
            <person name="Scheremetjew M."/>
            <person name="Finn R."/>
            <person name="Kale V."/>
            <person name="Holt S."/>
            <person name="Cochrane G."/>
            <person name="Meng A."/>
            <person name="Brown T."/>
            <person name="Cohen L."/>
        </authorList>
    </citation>
    <scope>NUCLEOTIDE SEQUENCE</scope>
    <source>
        <strain evidence="1">CCMP219</strain>
    </source>
</reference>
<protein>
    <submittedName>
        <fullName evidence="1">Uncharacterized protein</fullName>
    </submittedName>
</protein>
<name>A0A7R9V647_9CHLO</name>
<dbReference type="EMBL" id="HBEC01012628">
    <property type="protein sequence ID" value="CAD8285780.1"/>
    <property type="molecule type" value="Transcribed_RNA"/>
</dbReference>
<accession>A0A7R9V647</accession>
<dbReference type="AlphaFoldDB" id="A0A7R9V647"/>